<keyword evidence="9" id="KW-0446">Lipid-binding</keyword>
<evidence type="ECO:0000313" key="14">
    <source>
        <dbReference type="Proteomes" id="UP001054126"/>
    </source>
</evidence>
<keyword evidence="8" id="KW-0406">Ion transport</keyword>
<dbReference type="InterPro" id="IPR002379">
    <property type="entry name" value="ATPase_proteolipid_c-like_dom"/>
</dbReference>
<evidence type="ECO:0000256" key="2">
    <source>
        <dbReference type="ARBA" id="ARBA00006704"/>
    </source>
</evidence>
<dbReference type="GO" id="GO:0015986">
    <property type="term" value="P:proton motive force-driven ATP synthesis"/>
    <property type="evidence" value="ECO:0007669"/>
    <property type="project" value="InterPro"/>
</dbReference>
<dbReference type="InterPro" id="IPR038662">
    <property type="entry name" value="ATP_synth_F0_csu_sf"/>
</dbReference>
<evidence type="ECO:0000313" key="13">
    <source>
        <dbReference type="EMBL" id="WBY56564.1"/>
    </source>
</evidence>
<dbReference type="GO" id="GO:0033177">
    <property type="term" value="C:proton-transporting two-sector ATPase complex, proton-transporting domain"/>
    <property type="evidence" value="ECO:0007669"/>
    <property type="project" value="InterPro"/>
</dbReference>
<dbReference type="Proteomes" id="UP001054126">
    <property type="component" value="Chromosome 8"/>
</dbReference>
<evidence type="ECO:0000256" key="7">
    <source>
        <dbReference type="ARBA" id="ARBA00022989"/>
    </source>
</evidence>
<evidence type="ECO:0000256" key="6">
    <source>
        <dbReference type="ARBA" id="ARBA00022781"/>
    </source>
</evidence>
<dbReference type="PANTHER" id="PTHR10031:SF0">
    <property type="entry name" value="ATPASE PROTEIN 9"/>
    <property type="match status" value="1"/>
</dbReference>
<comment type="similarity">
    <text evidence="2">Belongs to the ATPase C chain family.</text>
</comment>
<dbReference type="SUPFAM" id="SSF81333">
    <property type="entry name" value="F1F0 ATP synthase subunit C"/>
    <property type="match status" value="1"/>
</dbReference>
<sequence>MNRFFFNTLNSSALFQNFKFKSSFLNTGYSIASRNVTINAGNTISNNGLYKNYNFLRFYHTSPFMCKTINTQNTNAILKDEKNSINTKLGVRHDSGIASLSAAIALMSVGGVAQGIGSLFSALVLGTSRNPSIKDELFTYTLIGMGFLEFLGNFFSYDLSFIYCFFSTYFIIIFLYILLLFFHFCRYYLCLNERSFTIFIK</sequence>
<keyword evidence="7 11" id="KW-1133">Transmembrane helix</keyword>
<dbReference type="GO" id="GO:0015078">
    <property type="term" value="F:proton transmembrane transporter activity"/>
    <property type="evidence" value="ECO:0007669"/>
    <property type="project" value="InterPro"/>
</dbReference>
<dbReference type="InterPro" id="IPR020537">
    <property type="entry name" value="ATP_synth_F0_csu_DDCD_BS"/>
</dbReference>
<keyword evidence="6" id="KW-0375">Hydrogen ion transport</keyword>
<dbReference type="InterPro" id="IPR000454">
    <property type="entry name" value="ATP_synth_F0_csu"/>
</dbReference>
<name>A0AAF0B3Z1_PLAYO</name>
<dbReference type="Gene3D" id="1.20.20.10">
    <property type="entry name" value="F1F0 ATP synthase subunit C"/>
    <property type="match status" value="1"/>
</dbReference>
<organism evidence="13 14">
    <name type="scientific">Plasmodium yoelii yoelii</name>
    <dbReference type="NCBI Taxonomy" id="73239"/>
    <lineage>
        <taxon>Eukaryota</taxon>
        <taxon>Sar</taxon>
        <taxon>Alveolata</taxon>
        <taxon>Apicomplexa</taxon>
        <taxon>Aconoidasida</taxon>
        <taxon>Haemosporida</taxon>
        <taxon>Plasmodiidae</taxon>
        <taxon>Plasmodium</taxon>
        <taxon>Plasmodium (Vinckeia)</taxon>
    </lineage>
</organism>
<comment type="subcellular location">
    <subcellularLocation>
        <location evidence="1">Membrane</location>
        <topology evidence="1">Multi-pass membrane protein</topology>
    </subcellularLocation>
</comment>
<evidence type="ECO:0000256" key="1">
    <source>
        <dbReference type="ARBA" id="ARBA00004141"/>
    </source>
</evidence>
<dbReference type="Pfam" id="PF00137">
    <property type="entry name" value="ATP-synt_C"/>
    <property type="match status" value="1"/>
</dbReference>
<evidence type="ECO:0000256" key="9">
    <source>
        <dbReference type="ARBA" id="ARBA00023121"/>
    </source>
</evidence>
<protein>
    <submittedName>
        <fullName evidence="13">ATP synthase subunit C</fullName>
    </submittedName>
</protein>
<feature type="transmembrane region" description="Helical" evidence="11">
    <location>
        <begin position="97"/>
        <end position="125"/>
    </location>
</feature>
<feature type="domain" description="V-ATPase proteolipid subunit C-like" evidence="12">
    <location>
        <begin position="100"/>
        <end position="152"/>
    </location>
</feature>
<feature type="transmembrane region" description="Helical" evidence="11">
    <location>
        <begin position="137"/>
        <end position="154"/>
    </location>
</feature>
<dbReference type="GO" id="GO:0045259">
    <property type="term" value="C:proton-transporting ATP synthase complex"/>
    <property type="evidence" value="ECO:0007669"/>
    <property type="project" value="UniProtKB-KW"/>
</dbReference>
<accession>A0AAF0B3Z1</accession>
<reference evidence="13" key="1">
    <citation type="submission" date="2023-01" db="EMBL/GenBank/DDBJ databases">
        <title>Long-Read Genome Assembly and Gene Model Annotations for the Rodent Malaria Parasite Plasmodium yoelii 17XNL.</title>
        <authorList>
            <person name="Mitchell G.J."/>
            <person name="Sebastian A."/>
            <person name="Albert I."/>
            <person name="Lindner S.E."/>
        </authorList>
    </citation>
    <scope>NUCLEOTIDE SEQUENCE</scope>
    <source>
        <strain evidence="13">17XNL clone 1.1</strain>
    </source>
</reference>
<evidence type="ECO:0000256" key="8">
    <source>
        <dbReference type="ARBA" id="ARBA00023065"/>
    </source>
</evidence>
<dbReference type="EMBL" id="CP115532">
    <property type="protein sequence ID" value="WBY56564.1"/>
    <property type="molecule type" value="Genomic_DNA"/>
</dbReference>
<dbReference type="GO" id="GO:0008289">
    <property type="term" value="F:lipid binding"/>
    <property type="evidence" value="ECO:0007669"/>
    <property type="project" value="UniProtKB-KW"/>
</dbReference>
<dbReference type="PANTHER" id="PTHR10031">
    <property type="entry name" value="ATP SYNTHASE LIPID-BINDING PROTEIN, MITOCHONDRIAL"/>
    <property type="match status" value="1"/>
</dbReference>
<keyword evidence="5 11" id="KW-0812">Transmembrane</keyword>
<feature type="transmembrane region" description="Helical" evidence="11">
    <location>
        <begin position="160"/>
        <end position="185"/>
    </location>
</feature>
<keyword evidence="4" id="KW-0138">CF(0)</keyword>
<dbReference type="AlphaFoldDB" id="A0AAF0B3Z1"/>
<keyword evidence="3" id="KW-0813">Transport</keyword>
<keyword evidence="10 11" id="KW-0472">Membrane</keyword>
<evidence type="ECO:0000259" key="12">
    <source>
        <dbReference type="Pfam" id="PF00137"/>
    </source>
</evidence>
<gene>
    <name evidence="13" type="ORF">Py17XNL_000801632</name>
</gene>
<evidence type="ECO:0000256" key="3">
    <source>
        <dbReference type="ARBA" id="ARBA00022448"/>
    </source>
</evidence>
<dbReference type="InterPro" id="IPR035921">
    <property type="entry name" value="F/V-ATP_Csub_sf"/>
</dbReference>
<dbReference type="PROSITE" id="PS00605">
    <property type="entry name" value="ATPASE_C"/>
    <property type="match status" value="1"/>
</dbReference>
<dbReference type="CDD" id="cd18182">
    <property type="entry name" value="ATP-synt_Fo_c_ATP5G3"/>
    <property type="match status" value="1"/>
</dbReference>
<evidence type="ECO:0000256" key="10">
    <source>
        <dbReference type="ARBA" id="ARBA00023136"/>
    </source>
</evidence>
<evidence type="ECO:0000256" key="11">
    <source>
        <dbReference type="SAM" id="Phobius"/>
    </source>
</evidence>
<evidence type="ECO:0000256" key="5">
    <source>
        <dbReference type="ARBA" id="ARBA00022692"/>
    </source>
</evidence>
<dbReference type="PRINTS" id="PR00124">
    <property type="entry name" value="ATPASEC"/>
</dbReference>
<proteinExistence type="inferred from homology"/>
<evidence type="ECO:0000256" key="4">
    <source>
        <dbReference type="ARBA" id="ARBA00022547"/>
    </source>
</evidence>